<accession>A0A1H3H7S6</accession>
<evidence type="ECO:0000313" key="2">
    <source>
        <dbReference type="Proteomes" id="UP000198935"/>
    </source>
</evidence>
<organism evidence="1 2">
    <name type="scientific">Evansella caseinilytica</name>
    <dbReference type="NCBI Taxonomy" id="1503961"/>
    <lineage>
        <taxon>Bacteria</taxon>
        <taxon>Bacillati</taxon>
        <taxon>Bacillota</taxon>
        <taxon>Bacilli</taxon>
        <taxon>Bacillales</taxon>
        <taxon>Bacillaceae</taxon>
        <taxon>Evansella</taxon>
    </lineage>
</organism>
<dbReference type="Proteomes" id="UP000198935">
    <property type="component" value="Unassembled WGS sequence"/>
</dbReference>
<keyword evidence="2" id="KW-1185">Reference proteome</keyword>
<proteinExistence type="predicted"/>
<evidence type="ECO:0000313" key="1">
    <source>
        <dbReference type="EMBL" id="SDY10699.1"/>
    </source>
</evidence>
<dbReference type="AlphaFoldDB" id="A0A1H3H7S6"/>
<protein>
    <submittedName>
        <fullName evidence="1">Uncharacterized protein</fullName>
    </submittedName>
</protein>
<dbReference type="EMBL" id="FNPI01000001">
    <property type="protein sequence ID" value="SDY10699.1"/>
    <property type="molecule type" value="Genomic_DNA"/>
</dbReference>
<gene>
    <name evidence="1" type="ORF">SAMN05421736_101384</name>
</gene>
<reference evidence="2" key="1">
    <citation type="submission" date="2016-10" db="EMBL/GenBank/DDBJ databases">
        <authorList>
            <person name="Varghese N."/>
            <person name="Submissions S."/>
        </authorList>
    </citation>
    <scope>NUCLEOTIDE SEQUENCE [LARGE SCALE GENOMIC DNA]</scope>
    <source>
        <strain evidence="2">SP</strain>
    </source>
</reference>
<sequence>MNRRSASTQLVEVKIVAGDNHDFSMLLMYVSLYAAFSSVLRLDLHVRLIEHVSKITDKK</sequence>
<dbReference type="STRING" id="1503961.SAMN05421736_101384"/>
<name>A0A1H3H7S6_9BACI</name>